<dbReference type="EMBL" id="LSEF01000040">
    <property type="protein sequence ID" value="OAF17863.1"/>
    <property type="molecule type" value="Genomic_DNA"/>
</dbReference>
<proteinExistence type="predicted"/>
<sequence length="133" mass="15031">MAKYNLKRIDLHVPQYNTDATISVDENHSSGTPHLVTKYNDIKGVHHGHSEVAAAIPDDWTDKDILDLISLPPRMGTGRDWPSWEIPASDYASAYLFRFWKGEKAPDDRSELEAQIQSDLKQAVDIAKKNTDK</sequence>
<evidence type="ECO:0000313" key="2">
    <source>
        <dbReference type="Proteomes" id="UP000077173"/>
    </source>
</evidence>
<reference evidence="1 2" key="1">
    <citation type="submission" date="2016-02" db="EMBL/GenBank/DDBJ databases">
        <title>Draft genome sequence of the strain BR 10247T Bradyrhizobium neotropicale isolated from nodules of Centrolobium paraense.</title>
        <authorList>
            <person name="Simoes-Araujo J.L."/>
            <person name="Barauna A.C."/>
            <person name="Silva K."/>
            <person name="Zilli J.E."/>
        </authorList>
    </citation>
    <scope>NUCLEOTIDE SEQUENCE [LARGE SCALE GENOMIC DNA]</scope>
    <source>
        <strain evidence="1 2">BR 10247</strain>
    </source>
</reference>
<dbReference type="RefSeq" id="WP_063678108.1">
    <property type="nucleotide sequence ID" value="NZ_LSEF01000040.1"/>
</dbReference>
<keyword evidence="2" id="KW-1185">Reference proteome</keyword>
<dbReference type="AlphaFoldDB" id="A0A176ZDE8"/>
<dbReference type="Proteomes" id="UP000077173">
    <property type="component" value="Unassembled WGS sequence"/>
</dbReference>
<gene>
    <name evidence="1" type="ORF">AXW67_07005</name>
</gene>
<dbReference type="GeneID" id="32587228"/>
<name>A0A176ZDE8_9BRAD</name>
<protein>
    <submittedName>
        <fullName evidence="1">Uncharacterized protein</fullName>
    </submittedName>
</protein>
<organism evidence="1 2">
    <name type="scientific">Bradyrhizobium neotropicale</name>
    <dbReference type="NCBI Taxonomy" id="1497615"/>
    <lineage>
        <taxon>Bacteria</taxon>
        <taxon>Pseudomonadati</taxon>
        <taxon>Pseudomonadota</taxon>
        <taxon>Alphaproteobacteria</taxon>
        <taxon>Hyphomicrobiales</taxon>
        <taxon>Nitrobacteraceae</taxon>
        <taxon>Bradyrhizobium</taxon>
    </lineage>
</organism>
<comment type="caution">
    <text evidence="1">The sequence shown here is derived from an EMBL/GenBank/DDBJ whole genome shotgun (WGS) entry which is preliminary data.</text>
</comment>
<accession>A0A176ZDE8</accession>
<evidence type="ECO:0000313" key="1">
    <source>
        <dbReference type="EMBL" id="OAF17863.1"/>
    </source>
</evidence>